<evidence type="ECO:0000313" key="1">
    <source>
        <dbReference type="EMBL" id="KAK4596402.1"/>
    </source>
</evidence>
<evidence type="ECO:0000313" key="2">
    <source>
        <dbReference type="EMBL" id="KAK4596409.1"/>
    </source>
</evidence>
<keyword evidence="3" id="KW-1185">Reference proteome</keyword>
<gene>
    <name evidence="1" type="ORF">RGQ29_014434</name>
    <name evidence="2" type="ORF">RGQ29_014441</name>
</gene>
<dbReference type="Proteomes" id="UP001324115">
    <property type="component" value="Unassembled WGS sequence"/>
</dbReference>
<proteinExistence type="predicted"/>
<dbReference type="EMBL" id="JAXUIC010000003">
    <property type="protein sequence ID" value="KAK4596409.1"/>
    <property type="molecule type" value="Genomic_DNA"/>
</dbReference>
<dbReference type="AlphaFoldDB" id="A0AAN7J0P4"/>
<accession>A0AAN7J0P4</accession>
<sequence length="69" mass="8204">MSAMLWKIPDSTIKKHVKGPTNLICHVSYWQLEHEWQRDIAAITKLAIRECLQYAKLQSLRHRQYVLIT</sequence>
<comment type="caution">
    <text evidence="2">The sequence shown here is derived from an EMBL/GenBank/DDBJ whole genome shotgun (WGS) entry which is preliminary data.</text>
</comment>
<name>A0AAN7J0P4_QUERU</name>
<reference evidence="2 3" key="1">
    <citation type="journal article" date="2023" name="G3 (Bethesda)">
        <title>A haplotype-resolved chromosome-scale genome for Quercus rubra L. provides insights into the genetics of adaptive traits for red oak species.</title>
        <authorList>
            <person name="Kapoor B."/>
            <person name="Jenkins J."/>
            <person name="Schmutz J."/>
            <person name="Zhebentyayeva T."/>
            <person name="Kuelheim C."/>
            <person name="Coggeshall M."/>
            <person name="Heim C."/>
            <person name="Lasky J.R."/>
            <person name="Leites L."/>
            <person name="Islam-Faridi N."/>
            <person name="Romero-Severson J."/>
            <person name="DeLeo V.L."/>
            <person name="Lucas S.M."/>
            <person name="Lazic D."/>
            <person name="Gailing O."/>
            <person name="Carlson J."/>
            <person name="Staton M."/>
        </authorList>
    </citation>
    <scope>NUCLEOTIDE SEQUENCE [LARGE SCALE GENOMIC DNA]</scope>
    <source>
        <strain evidence="2">Pseudo-F2</strain>
    </source>
</reference>
<organism evidence="2 3">
    <name type="scientific">Quercus rubra</name>
    <name type="common">Northern red oak</name>
    <name type="synonym">Quercus borealis</name>
    <dbReference type="NCBI Taxonomy" id="3512"/>
    <lineage>
        <taxon>Eukaryota</taxon>
        <taxon>Viridiplantae</taxon>
        <taxon>Streptophyta</taxon>
        <taxon>Embryophyta</taxon>
        <taxon>Tracheophyta</taxon>
        <taxon>Spermatophyta</taxon>
        <taxon>Magnoliopsida</taxon>
        <taxon>eudicotyledons</taxon>
        <taxon>Gunneridae</taxon>
        <taxon>Pentapetalae</taxon>
        <taxon>rosids</taxon>
        <taxon>fabids</taxon>
        <taxon>Fagales</taxon>
        <taxon>Fagaceae</taxon>
        <taxon>Quercus</taxon>
    </lineage>
</organism>
<protein>
    <submittedName>
        <fullName evidence="2">Uncharacterized protein</fullName>
    </submittedName>
</protein>
<dbReference type="EMBL" id="JAXUIC010000003">
    <property type="protein sequence ID" value="KAK4596402.1"/>
    <property type="molecule type" value="Genomic_DNA"/>
</dbReference>
<evidence type="ECO:0000313" key="3">
    <source>
        <dbReference type="Proteomes" id="UP001324115"/>
    </source>
</evidence>